<dbReference type="PROSITE" id="PS00455">
    <property type="entry name" value="AMP_BINDING"/>
    <property type="match status" value="1"/>
</dbReference>
<dbReference type="SUPFAM" id="SSF69593">
    <property type="entry name" value="Glycerol-3-phosphate (1)-acyltransferase"/>
    <property type="match status" value="1"/>
</dbReference>
<dbReference type="Gene3D" id="3.30.300.30">
    <property type="match status" value="1"/>
</dbReference>
<dbReference type="PANTHER" id="PTHR43201">
    <property type="entry name" value="ACYL-COA SYNTHETASE"/>
    <property type="match status" value="1"/>
</dbReference>
<dbReference type="GO" id="GO:0031956">
    <property type="term" value="F:medium-chain fatty acid-CoA ligase activity"/>
    <property type="evidence" value="ECO:0007669"/>
    <property type="project" value="TreeGrafter"/>
</dbReference>
<dbReference type="EMBL" id="CP005963">
    <property type="protein sequence ID" value="AGM41557.1"/>
    <property type="molecule type" value="Genomic_DNA"/>
</dbReference>
<dbReference type="Gene3D" id="3.40.50.12780">
    <property type="entry name" value="N-terminal domain of ligase-like"/>
    <property type="match status" value="1"/>
</dbReference>
<evidence type="ECO:0000256" key="2">
    <source>
        <dbReference type="ARBA" id="ARBA00022598"/>
    </source>
</evidence>
<dbReference type="GO" id="GO:0006631">
    <property type="term" value="P:fatty acid metabolic process"/>
    <property type="evidence" value="ECO:0007669"/>
    <property type="project" value="TreeGrafter"/>
</dbReference>
<dbReference type="SUPFAM" id="SSF47336">
    <property type="entry name" value="ACP-like"/>
    <property type="match status" value="1"/>
</dbReference>
<organism evidence="4 5">
    <name type="scientific">Spiribacter salinus M19-40</name>
    <dbReference type="NCBI Taxonomy" id="1260251"/>
    <lineage>
        <taxon>Bacteria</taxon>
        <taxon>Pseudomonadati</taxon>
        <taxon>Pseudomonadota</taxon>
        <taxon>Gammaproteobacteria</taxon>
        <taxon>Chromatiales</taxon>
        <taxon>Ectothiorhodospiraceae</taxon>
        <taxon>Spiribacter</taxon>
    </lineage>
</organism>
<dbReference type="AlphaFoldDB" id="R4VM70"/>
<keyword evidence="5" id="KW-1185">Reference proteome</keyword>
<evidence type="ECO:0000313" key="5">
    <source>
        <dbReference type="Proteomes" id="UP000017881"/>
    </source>
</evidence>
<dbReference type="KEGG" id="ssal:SPISAL_07315"/>
<dbReference type="InterPro" id="IPR036736">
    <property type="entry name" value="ACP-like_sf"/>
</dbReference>
<feature type="domain" description="Carrier" evidence="3">
    <location>
        <begin position="552"/>
        <end position="631"/>
    </location>
</feature>
<dbReference type="InterPro" id="IPR002123">
    <property type="entry name" value="Plipid/glycerol_acylTrfase"/>
</dbReference>
<dbReference type="CDD" id="cd07989">
    <property type="entry name" value="LPLAT_AGPAT-like"/>
    <property type="match status" value="1"/>
</dbReference>
<dbReference type="RefSeq" id="WP_016353864.1">
    <property type="nucleotide sequence ID" value="NC_021291.1"/>
</dbReference>
<dbReference type="InterPro" id="IPR009081">
    <property type="entry name" value="PP-bd_ACP"/>
</dbReference>
<dbReference type="Pfam" id="PF23562">
    <property type="entry name" value="AMP-binding_C_3"/>
    <property type="match status" value="1"/>
</dbReference>
<dbReference type="InterPro" id="IPR045851">
    <property type="entry name" value="AMP-bd_C_sf"/>
</dbReference>
<dbReference type="HOGENOM" id="CLU_000022_45_1_6"/>
<dbReference type="SUPFAM" id="SSF56801">
    <property type="entry name" value="Acetyl-CoA synthetase-like"/>
    <property type="match status" value="1"/>
</dbReference>
<gene>
    <name evidence="4" type="ORF">SPISAL_07315</name>
</gene>
<dbReference type="eggNOG" id="COG1022">
    <property type="taxonomic scope" value="Bacteria"/>
</dbReference>
<dbReference type="SMART" id="SM00563">
    <property type="entry name" value="PlsC"/>
    <property type="match status" value="1"/>
</dbReference>
<dbReference type="eggNOG" id="COG0204">
    <property type="taxonomic scope" value="Bacteria"/>
</dbReference>
<dbReference type="Gene3D" id="1.10.1200.10">
    <property type="entry name" value="ACP-like"/>
    <property type="match status" value="1"/>
</dbReference>
<dbReference type="Proteomes" id="UP000017881">
    <property type="component" value="Chromosome"/>
</dbReference>
<dbReference type="PATRIC" id="fig|1260251.3.peg.1479"/>
<comment type="similarity">
    <text evidence="1">Belongs to the ATP-dependent AMP-binding enzyme family.</text>
</comment>
<dbReference type="GO" id="GO:0016746">
    <property type="term" value="F:acyltransferase activity"/>
    <property type="evidence" value="ECO:0007669"/>
    <property type="project" value="InterPro"/>
</dbReference>
<evidence type="ECO:0000256" key="1">
    <source>
        <dbReference type="ARBA" id="ARBA00006432"/>
    </source>
</evidence>
<dbReference type="Pfam" id="PF00550">
    <property type="entry name" value="PP-binding"/>
    <property type="match status" value="1"/>
</dbReference>
<evidence type="ECO:0000313" key="4">
    <source>
        <dbReference type="EMBL" id="AGM41557.1"/>
    </source>
</evidence>
<name>R4VM70_9GAMM</name>
<dbReference type="InterPro" id="IPR042099">
    <property type="entry name" value="ANL_N_sf"/>
</dbReference>
<dbReference type="PROSITE" id="PS50075">
    <property type="entry name" value="CARRIER"/>
    <property type="match status" value="1"/>
</dbReference>
<keyword evidence="2 4" id="KW-0436">Ligase</keyword>
<dbReference type="InterPro" id="IPR020845">
    <property type="entry name" value="AMP-binding_CS"/>
</dbReference>
<dbReference type="Pfam" id="PF00501">
    <property type="entry name" value="AMP-binding"/>
    <property type="match status" value="1"/>
</dbReference>
<dbReference type="PANTHER" id="PTHR43201:SF5">
    <property type="entry name" value="MEDIUM-CHAIN ACYL-COA LIGASE ACSF2, MITOCHONDRIAL"/>
    <property type="match status" value="1"/>
</dbReference>
<sequence>MSSIDELIHQRVPADERPALLAFADRGVIKVTRRELDSRIAATAHALQQDGLGEGDRVLLLAANRIEWIVLALATLRAGGVIVPVDTQMGAEDLAHVVTDAAPWRIVVDEASALGLPQSVPRERIHRLEDLGTAASEGADDDEAAPAAPTQDEDRIAALFYTSGTTGPPKGVPLTHRNLTSNVEGLLAEAIARPADRVLLPLPLHHVYPFSIGLLSVLAVGATLVMPRSLVGPRVVEALRGSEATILLGVPRLYEALWSRLETRVTAGHPTRRHIFHALLGACQSLQQRLGRHPGRWLFRPVMRRLAPRLRLAVSGGAALDPALGGRLEALGWTVATGYGLTETSPILTLNPPGEARLHTAGRPLPGVSIEIRDGEVLAKGPNVFTGYWNDALAASDILDADGWLHTGDAGEMDDDGFLHLAGRLSSTIVLPGGENIDPERIERALNAQSAIREAGVLEHDGRLTAVIIPETEGSTEATPEDAALAAVDHALQTLPRHHALQHVQVGTDPLPRTRLGKLRRHRLRALYDDLVAGRADTTQAPIDPQDMAPEDQALLADRAALATWQYLAERFHDQRLTPDSRLARDLGLDSLSWVDMGMALRERAGIELADEAIARVETVRDLLQECIQAEVNAEHEGAGRSLIDALREPETLLETADRRALAPRGALRHASARVALSGCRLINRRYAHIEIDGEWPEHGPCLITPRHLSAYDPIALTAALSPAQLETTFWAGWTGLLFASAPRRAFSHIARILPIDPGAAPRRSLALAAACLERGHPLIWFPEGQRAREDALQPLRPGIGLLLAAHPVPVVPVWIEGTDHILPIGQRLPQPGQVRIRIGQALTAADYGDNRRDIVQSIETAMRTLGEASR</sequence>
<dbReference type="Pfam" id="PF01553">
    <property type="entry name" value="Acyltransferase"/>
    <property type="match status" value="1"/>
</dbReference>
<proteinExistence type="inferred from homology"/>
<evidence type="ECO:0000259" key="3">
    <source>
        <dbReference type="PROSITE" id="PS50075"/>
    </source>
</evidence>
<dbReference type="OrthoDB" id="5296889at2"/>
<accession>R4VM70</accession>
<reference evidence="4 5" key="1">
    <citation type="journal article" date="2013" name="Genome Announc.">
        <title>Draft Genome of Spiribacter salinus M19-40, an Abundant Gammaproteobacterium in Aquatic Hypersaline Environments.</title>
        <authorList>
            <person name="Leon M.J."/>
            <person name="Ghai R."/>
            <person name="Fernandez A.B."/>
            <person name="Sanchez-Porro C."/>
            <person name="Rodriguez-Valera F."/>
            <person name="Ventosa A."/>
        </authorList>
    </citation>
    <scope>NUCLEOTIDE SEQUENCE [LARGE SCALE GENOMIC DNA]</scope>
    <source>
        <strain evidence="4">M19-40</strain>
    </source>
</reference>
<dbReference type="InterPro" id="IPR000873">
    <property type="entry name" value="AMP-dep_synth/lig_dom"/>
</dbReference>
<protein>
    <submittedName>
        <fullName evidence="4">Long-chain-fatty-acid--CoA ligase</fullName>
    </submittedName>
</protein>